<dbReference type="Pfam" id="PF08246">
    <property type="entry name" value="Inhibitor_I29"/>
    <property type="match status" value="1"/>
</dbReference>
<keyword evidence="4" id="KW-0378">Hydrolase</keyword>
<dbReference type="SMART" id="SM00645">
    <property type="entry name" value="Pept_C1"/>
    <property type="match status" value="1"/>
</dbReference>
<dbReference type="PROSITE" id="PS00139">
    <property type="entry name" value="THIOL_PROTEASE_CYS"/>
    <property type="match status" value="1"/>
</dbReference>
<dbReference type="Gene3D" id="3.90.70.10">
    <property type="entry name" value="Cysteine proteinases"/>
    <property type="match status" value="1"/>
</dbReference>
<dbReference type="InterPro" id="IPR013128">
    <property type="entry name" value="Peptidase_C1A"/>
</dbReference>
<dbReference type="PRINTS" id="PR00705">
    <property type="entry name" value="PAPAIN"/>
</dbReference>
<keyword evidence="3 9" id="KW-0732">Signal</keyword>
<dbReference type="InterPro" id="IPR039417">
    <property type="entry name" value="Peptidase_C1A_papain-like"/>
</dbReference>
<dbReference type="PROSITE" id="PS00640">
    <property type="entry name" value="THIOL_PROTEASE_ASN"/>
    <property type="match status" value="1"/>
</dbReference>
<sequence length="456" mass="48734">MRVIALALVAALVVAACLAPVALGNLHANGGLAAQFAAFKAEHGKSYTSAAEEGYRMRVFEESMKAAQAHAAANPHAKFGVTKFSDLTHEEFKTLYANGAAHFAAAAKRARRPVSVTGTAPDEWDWRKKGAVTPVKDQGHCGSCWTFSTTGNIEGQWAVAGNELTNLSEQMLVSCDARDYGCSGGLMDNAFEWIVNQNDGFVFTEESYPYASGSGDAPLCDVGGRKVGATIKGHVGLPNDEEKMAAWLAANGPISIAVDADSFKAYKGGVLTGCEEGQLDHGVLLVGYNKVANPPYWIIKNSWGPNWGEHGYIRVGFGTNQCNLNSYACSAIVGGPIPNTTTAPDHGSSSVTQKICVGPSCNGMCTNYTIPTQKCVQLPHVASAKVRCNTHEVELEVFLSRDCSGASKYASMPVNKCLSARVGSLENFCDTKTPNAAPFLQTPRNFWKKHRLLRGR</sequence>
<dbReference type="GO" id="GO:0006508">
    <property type="term" value="P:proteolysis"/>
    <property type="evidence" value="ECO:0007669"/>
    <property type="project" value="UniProtKB-KW"/>
</dbReference>
<dbReference type="PANTHER" id="PTHR12411">
    <property type="entry name" value="CYSTEINE PROTEASE FAMILY C1-RELATED"/>
    <property type="match status" value="1"/>
</dbReference>
<evidence type="ECO:0000256" key="9">
    <source>
        <dbReference type="SAM" id="SignalP"/>
    </source>
</evidence>
<evidence type="ECO:0000256" key="8">
    <source>
        <dbReference type="ARBA" id="ARBA00023180"/>
    </source>
</evidence>
<keyword evidence="6" id="KW-0865">Zymogen</keyword>
<dbReference type="InterPro" id="IPR038765">
    <property type="entry name" value="Papain-like_cys_pep_sf"/>
</dbReference>
<evidence type="ECO:0000256" key="3">
    <source>
        <dbReference type="ARBA" id="ARBA00022729"/>
    </source>
</evidence>
<dbReference type="SUPFAM" id="SSF54001">
    <property type="entry name" value="Cysteine proteinases"/>
    <property type="match status" value="1"/>
</dbReference>
<name>A5HLX8_9TRYP</name>
<dbReference type="InterPro" id="IPR000668">
    <property type="entry name" value="Peptidase_C1A_C"/>
</dbReference>
<dbReference type="PROSITE" id="PS00639">
    <property type="entry name" value="THIOL_PROTEASE_HIS"/>
    <property type="match status" value="1"/>
</dbReference>
<dbReference type="InterPro" id="IPR000169">
    <property type="entry name" value="Pept_cys_AS"/>
</dbReference>
<feature type="domain" description="Peptidase C1A papain C-terminal" evidence="10">
    <location>
        <begin position="120"/>
        <end position="332"/>
    </location>
</feature>
<dbReference type="InterPro" id="IPR013201">
    <property type="entry name" value="Prot_inhib_I29"/>
</dbReference>
<evidence type="ECO:0000256" key="7">
    <source>
        <dbReference type="ARBA" id="ARBA00023157"/>
    </source>
</evidence>
<evidence type="ECO:0000256" key="4">
    <source>
        <dbReference type="ARBA" id="ARBA00022801"/>
    </source>
</evidence>
<feature type="domain" description="Cathepsin propeptide inhibitor" evidence="11">
    <location>
        <begin position="36"/>
        <end position="92"/>
    </location>
</feature>
<dbReference type="Gene3D" id="1.10.287.2250">
    <property type="match status" value="1"/>
</dbReference>
<evidence type="ECO:0000256" key="6">
    <source>
        <dbReference type="ARBA" id="ARBA00023145"/>
    </source>
</evidence>
<dbReference type="Pfam" id="PF12131">
    <property type="entry name" value="DUF3586"/>
    <property type="match status" value="1"/>
</dbReference>
<dbReference type="FunFam" id="3.90.70.10:FF:000138">
    <property type="entry name" value="Cruzipain"/>
    <property type="match status" value="1"/>
</dbReference>
<dbReference type="Pfam" id="PF00112">
    <property type="entry name" value="Peptidase_C1"/>
    <property type="match status" value="1"/>
</dbReference>
<dbReference type="PROSITE" id="PS51257">
    <property type="entry name" value="PROKAR_LIPOPROTEIN"/>
    <property type="match status" value="1"/>
</dbReference>
<dbReference type="InterPro" id="IPR025660">
    <property type="entry name" value="Pept_his_AS"/>
</dbReference>
<dbReference type="GO" id="GO:0004197">
    <property type="term" value="F:cysteine-type endopeptidase activity"/>
    <property type="evidence" value="ECO:0007669"/>
    <property type="project" value="InterPro"/>
</dbReference>
<evidence type="ECO:0000256" key="5">
    <source>
        <dbReference type="ARBA" id="ARBA00022807"/>
    </source>
</evidence>
<dbReference type="InterPro" id="IPR025661">
    <property type="entry name" value="Pept_asp_AS"/>
</dbReference>
<feature type="chain" id="PRO_5018531189" evidence="9">
    <location>
        <begin position="25"/>
        <end position="456"/>
    </location>
</feature>
<feature type="signal peptide" evidence="9">
    <location>
        <begin position="1"/>
        <end position="24"/>
    </location>
</feature>
<dbReference type="MEROPS" id="C01.072"/>
<keyword evidence="2" id="KW-0645">Protease</keyword>
<evidence type="ECO:0000313" key="12">
    <source>
        <dbReference type="EMBL" id="ABQ23397.1"/>
    </source>
</evidence>
<dbReference type="AlphaFoldDB" id="A5HLX8"/>
<dbReference type="SMART" id="SM00848">
    <property type="entry name" value="Inhibitor_I29"/>
    <property type="match status" value="1"/>
</dbReference>
<evidence type="ECO:0000256" key="2">
    <source>
        <dbReference type="ARBA" id="ARBA00022670"/>
    </source>
</evidence>
<dbReference type="InterPro" id="IPR021981">
    <property type="entry name" value="DUF3586"/>
</dbReference>
<organism evidence="12">
    <name type="scientific">Trypanosoma carassii</name>
    <dbReference type="NCBI Taxonomy" id="38249"/>
    <lineage>
        <taxon>Eukaryota</taxon>
        <taxon>Discoba</taxon>
        <taxon>Euglenozoa</taxon>
        <taxon>Kinetoplastea</taxon>
        <taxon>Metakinetoplastina</taxon>
        <taxon>Trypanosomatida</taxon>
        <taxon>Trypanosomatidae</taxon>
        <taxon>Trypanosoma</taxon>
    </lineage>
</organism>
<accession>A5HLX8</accession>
<keyword evidence="5" id="KW-0788">Thiol protease</keyword>
<keyword evidence="7" id="KW-1015">Disulfide bond</keyword>
<evidence type="ECO:0000259" key="10">
    <source>
        <dbReference type="SMART" id="SM00645"/>
    </source>
</evidence>
<protein>
    <submittedName>
        <fullName evidence="12">Cathepsin L</fullName>
    </submittedName>
</protein>
<comment type="similarity">
    <text evidence="1">Belongs to the peptidase C1 family.</text>
</comment>
<evidence type="ECO:0000259" key="11">
    <source>
        <dbReference type="SMART" id="SM00848"/>
    </source>
</evidence>
<dbReference type="EMBL" id="EF538803">
    <property type="protein sequence ID" value="ABQ23397.1"/>
    <property type="molecule type" value="mRNA"/>
</dbReference>
<dbReference type="CDD" id="cd02248">
    <property type="entry name" value="Peptidase_C1A"/>
    <property type="match status" value="1"/>
</dbReference>
<keyword evidence="8" id="KW-0325">Glycoprotein</keyword>
<reference evidence="12" key="1">
    <citation type="journal article" date="2008" name="Fish Shellfish Immunol.">
        <title>Molecular cloning and functional characterisation of a cathepsin L-like proteinase from the fish kinetoplastid parasite Trypanosoma carassii.</title>
        <authorList>
            <person name="Ruszczyk A."/>
            <person name="Forlenza M."/>
            <person name="Savelkoul H.F."/>
            <person name="Wiegertjes G.F."/>
        </authorList>
    </citation>
    <scope>NUCLEOTIDE SEQUENCE</scope>
</reference>
<proteinExistence type="evidence at transcript level"/>
<evidence type="ECO:0000256" key="1">
    <source>
        <dbReference type="ARBA" id="ARBA00008455"/>
    </source>
</evidence>